<evidence type="ECO:0000313" key="3">
    <source>
        <dbReference type="Proteomes" id="UP000184391"/>
    </source>
</evidence>
<evidence type="ECO:0000256" key="1">
    <source>
        <dbReference type="SAM" id="Phobius"/>
    </source>
</evidence>
<name>A0A1M7RR93_9SPHN</name>
<protein>
    <recommendedName>
        <fullName evidence="4">DoxX-like family protein</fullName>
    </recommendedName>
</protein>
<evidence type="ECO:0000313" key="2">
    <source>
        <dbReference type="EMBL" id="SHN48622.1"/>
    </source>
</evidence>
<keyword evidence="3" id="KW-1185">Reference proteome</keyword>
<gene>
    <name evidence="2" type="ORF">SAMN02745193_00223</name>
</gene>
<dbReference type="Proteomes" id="UP000184391">
    <property type="component" value="Unassembled WGS sequence"/>
</dbReference>
<keyword evidence="1" id="KW-0812">Transmembrane</keyword>
<feature type="transmembrane region" description="Helical" evidence="1">
    <location>
        <begin position="42"/>
        <end position="64"/>
    </location>
</feature>
<dbReference type="STRING" id="198312.SAMN02745193_00223"/>
<organism evidence="2 3">
    <name type="scientific">Erythrobacter sanguineus</name>
    <dbReference type="NCBI Taxonomy" id="198312"/>
    <lineage>
        <taxon>Bacteria</taxon>
        <taxon>Pseudomonadati</taxon>
        <taxon>Pseudomonadota</taxon>
        <taxon>Alphaproteobacteria</taxon>
        <taxon>Sphingomonadales</taxon>
        <taxon>Erythrobacteraceae</taxon>
        <taxon>Erythrobacter/Porphyrobacter group</taxon>
        <taxon>Erythrobacter</taxon>
    </lineage>
</organism>
<reference evidence="3" key="1">
    <citation type="submission" date="2016-12" db="EMBL/GenBank/DDBJ databases">
        <authorList>
            <person name="Varghese N."/>
            <person name="Submissions S."/>
        </authorList>
    </citation>
    <scope>NUCLEOTIDE SEQUENCE [LARGE SCALE GENOMIC DNA]</scope>
    <source>
        <strain evidence="3">DSM 11032</strain>
    </source>
</reference>
<dbReference type="AlphaFoldDB" id="A0A1M7RR93"/>
<accession>A0A1M7RR93</accession>
<evidence type="ECO:0008006" key="4">
    <source>
        <dbReference type="Google" id="ProtNLM"/>
    </source>
</evidence>
<feature type="transmembrane region" description="Helical" evidence="1">
    <location>
        <begin position="71"/>
        <end position="89"/>
    </location>
</feature>
<keyword evidence="1" id="KW-0472">Membrane</keyword>
<feature type="transmembrane region" description="Helical" evidence="1">
    <location>
        <begin position="95"/>
        <end position="118"/>
    </location>
</feature>
<proteinExistence type="predicted"/>
<dbReference type="EMBL" id="FRDF01000001">
    <property type="protein sequence ID" value="SHN48622.1"/>
    <property type="molecule type" value="Genomic_DNA"/>
</dbReference>
<keyword evidence="1" id="KW-1133">Transmembrane helix</keyword>
<dbReference type="RefSeq" id="WP_072672815.1">
    <property type="nucleotide sequence ID" value="NZ_FRDF01000001.1"/>
</dbReference>
<sequence length="128" mass="14260">MSARIAQFLIAAVFLALGGWALFAPASVIELAVTEGYRDSNYLTRFTMACFGSQAVLFGLMALITRWSARAFLVFAALLLPFFGFNWYFHFEVPVLTSIGMLDFAGNITMFALALWGWRAARAEEKRA</sequence>
<dbReference type="OrthoDB" id="7594441at2"/>